<evidence type="ECO:0000256" key="7">
    <source>
        <dbReference type="RuleBase" id="RU000686"/>
    </source>
</evidence>
<evidence type="ECO:0000256" key="4">
    <source>
        <dbReference type="ARBA" id="ARBA00022701"/>
    </source>
</evidence>
<dbReference type="GO" id="GO:0043005">
    <property type="term" value="C:neuron projection"/>
    <property type="evidence" value="ECO:0007669"/>
    <property type="project" value="TreeGrafter"/>
</dbReference>
<evidence type="ECO:0000256" key="3">
    <source>
        <dbReference type="ARBA" id="ARBA00022553"/>
    </source>
</evidence>
<evidence type="ECO:0000256" key="5">
    <source>
        <dbReference type="ARBA" id="ARBA00022737"/>
    </source>
</evidence>
<dbReference type="PROSITE" id="PS51491">
    <property type="entry name" value="TAU_MAP_2"/>
    <property type="match status" value="4"/>
</dbReference>
<dbReference type="PROSITE" id="PS00229">
    <property type="entry name" value="TAU_MAP_1"/>
    <property type="match status" value="2"/>
</dbReference>
<keyword evidence="6 7" id="KW-0206">Cytoskeleton</keyword>
<dbReference type="OrthoDB" id="9378527at2759"/>
<feature type="signal peptide" evidence="9">
    <location>
        <begin position="1"/>
        <end position="21"/>
    </location>
</feature>
<dbReference type="GO" id="GO:0005874">
    <property type="term" value="C:microtubule"/>
    <property type="evidence" value="ECO:0007669"/>
    <property type="project" value="UniProtKB-KW"/>
</dbReference>
<dbReference type="PANTHER" id="PTHR11501">
    <property type="entry name" value="MICROTUBULE-ASSOCIATED PROTEIN"/>
    <property type="match status" value="1"/>
</dbReference>
<feature type="region of interest" description="Disordered" evidence="8">
    <location>
        <begin position="69"/>
        <end position="145"/>
    </location>
</feature>
<evidence type="ECO:0000256" key="6">
    <source>
        <dbReference type="ARBA" id="ARBA00023212"/>
    </source>
</evidence>
<evidence type="ECO:0000313" key="11">
    <source>
        <dbReference type="Proteomes" id="UP000694559"/>
    </source>
</evidence>
<keyword evidence="2 7" id="KW-0963">Cytoplasm</keyword>
<dbReference type="GO" id="GO:0000226">
    <property type="term" value="P:microtubule cytoskeleton organization"/>
    <property type="evidence" value="ECO:0007669"/>
    <property type="project" value="TreeGrafter"/>
</dbReference>
<keyword evidence="4 7" id="KW-0493">Microtubule</keyword>
<dbReference type="GO" id="GO:0008017">
    <property type="term" value="F:microtubule binding"/>
    <property type="evidence" value="ECO:0007669"/>
    <property type="project" value="InterPro"/>
</dbReference>
<dbReference type="AlphaFoldDB" id="A0A8C6XCK4"/>
<evidence type="ECO:0000256" key="2">
    <source>
        <dbReference type="ARBA" id="ARBA00022490"/>
    </source>
</evidence>
<dbReference type="GO" id="GO:0031175">
    <property type="term" value="P:neuron projection development"/>
    <property type="evidence" value="ECO:0007669"/>
    <property type="project" value="TreeGrafter"/>
</dbReference>
<organism evidence="10 11">
    <name type="scientific">Naja naja</name>
    <name type="common">Indian cobra</name>
    <dbReference type="NCBI Taxonomy" id="35670"/>
    <lineage>
        <taxon>Eukaryota</taxon>
        <taxon>Metazoa</taxon>
        <taxon>Chordata</taxon>
        <taxon>Craniata</taxon>
        <taxon>Vertebrata</taxon>
        <taxon>Euteleostomi</taxon>
        <taxon>Lepidosauria</taxon>
        <taxon>Squamata</taxon>
        <taxon>Bifurcata</taxon>
        <taxon>Unidentata</taxon>
        <taxon>Episquamata</taxon>
        <taxon>Toxicofera</taxon>
        <taxon>Serpentes</taxon>
        <taxon>Colubroidea</taxon>
        <taxon>Elapidae</taxon>
        <taxon>Elapinae</taxon>
        <taxon>Naja</taxon>
    </lineage>
</organism>
<comment type="subcellular location">
    <subcellularLocation>
        <location evidence="1 7">Cytoplasm</location>
        <location evidence="1 7">Cytoskeleton</location>
    </subcellularLocation>
</comment>
<dbReference type="Pfam" id="PF00418">
    <property type="entry name" value="Tubulin-binding"/>
    <property type="match status" value="4"/>
</dbReference>
<keyword evidence="9" id="KW-0732">Signal</keyword>
<feature type="chain" id="PRO_5034051166" description="Microtubule-associated protein" evidence="9">
    <location>
        <begin position="22"/>
        <end position="336"/>
    </location>
</feature>
<proteinExistence type="predicted"/>
<keyword evidence="5" id="KW-0677">Repeat</keyword>
<dbReference type="Ensembl" id="ENSNNAT00000012838.1">
    <property type="protein sequence ID" value="ENSNNAP00000012264.1"/>
    <property type="gene ID" value="ENSNNAG00000008261.1"/>
</dbReference>
<protein>
    <recommendedName>
        <fullName evidence="7">Microtubule-associated protein</fullName>
    </recommendedName>
</protein>
<evidence type="ECO:0000256" key="1">
    <source>
        <dbReference type="ARBA" id="ARBA00004245"/>
    </source>
</evidence>
<keyword evidence="11" id="KW-1185">Reference proteome</keyword>
<reference evidence="10" key="2">
    <citation type="submission" date="2025-09" db="UniProtKB">
        <authorList>
            <consortium name="Ensembl"/>
        </authorList>
    </citation>
    <scope>IDENTIFICATION</scope>
</reference>
<dbReference type="OMA" id="ANYSHIQ"/>
<dbReference type="GeneTree" id="ENSGT00940000159742"/>
<feature type="region of interest" description="Disordered" evidence="8">
    <location>
        <begin position="314"/>
        <end position="336"/>
    </location>
</feature>
<evidence type="ECO:0000256" key="9">
    <source>
        <dbReference type="SAM" id="SignalP"/>
    </source>
</evidence>
<dbReference type="InterPro" id="IPR027324">
    <property type="entry name" value="MAP2/MAP4/Tau"/>
</dbReference>
<reference evidence="10" key="1">
    <citation type="submission" date="2025-08" db="UniProtKB">
        <authorList>
            <consortium name="Ensembl"/>
        </authorList>
    </citation>
    <scope>IDENTIFICATION</scope>
</reference>
<name>A0A8C6XCK4_NAJNA</name>
<feature type="compositionally biased region" description="Polar residues" evidence="8">
    <location>
        <begin position="125"/>
        <end position="138"/>
    </location>
</feature>
<keyword evidence="3" id="KW-0597">Phosphoprotein</keyword>
<dbReference type="Proteomes" id="UP000694559">
    <property type="component" value="Unplaced"/>
</dbReference>
<evidence type="ECO:0000256" key="8">
    <source>
        <dbReference type="SAM" id="MobiDB-lite"/>
    </source>
</evidence>
<sequence length="336" mass="34671">MEINQCLFLLCCAAVKTEVKAAEVKKMPAKASTGNHPLHSVSPVSSFLRGTLPSSLPSSSASLLIAESSRPKSAPVSTTASPAPLGAAASRPKVKPMASKLPGTSGVTPEAKKPSLASKALPKTSLGSKSPRPSTSVSVPDLKNIRSKIGSTDNIKYQPGGGKVQILSKKANYSHVQSKCGSKDNIKHVPGGGNVQIQNKKIDLSKVSSKCGSKTNIKHKPGGGDVKIENQKLNFKEKAQAKVGSLDNVGHVPAGGTVKIQSHKLTFRENAKARTDHGADFAACTGSPSASPPLSTSVSETLGTITAAAMSSLPPRLPWQAPLAEETSAALSRPGL</sequence>
<dbReference type="PANTHER" id="PTHR11501:SF16">
    <property type="entry name" value="MICROTUBULE-ASSOCIATED PROTEIN 4"/>
    <property type="match status" value="1"/>
</dbReference>
<evidence type="ECO:0000313" key="10">
    <source>
        <dbReference type="Ensembl" id="ENSNNAP00000012264.1"/>
    </source>
</evidence>
<dbReference type="InterPro" id="IPR001084">
    <property type="entry name" value="MAP_tubulin-bd_rpt"/>
</dbReference>
<accession>A0A8C6XCK4</accession>